<dbReference type="Gene3D" id="1.10.10.60">
    <property type="entry name" value="Homeodomain-like"/>
    <property type="match status" value="2"/>
</dbReference>
<dbReference type="PANTHER" id="PTHR30532:SF1">
    <property type="entry name" value="IRON(3+)-HYDROXAMATE-BINDING PROTEIN FHUD"/>
    <property type="match status" value="1"/>
</dbReference>
<feature type="domain" description="Fe/B12 periplasmic-binding" evidence="9">
    <location>
        <begin position="459"/>
        <end position="716"/>
    </location>
</feature>
<dbReference type="InterPro" id="IPR020449">
    <property type="entry name" value="Tscrpt_reg_AraC-type_HTH"/>
</dbReference>
<dbReference type="InterPro" id="IPR018060">
    <property type="entry name" value="HTH_AraC"/>
</dbReference>
<dbReference type="PANTHER" id="PTHR30532">
    <property type="entry name" value="IRON III DICITRATE-BINDING PERIPLASMIC PROTEIN"/>
    <property type="match status" value="1"/>
</dbReference>
<evidence type="ECO:0000256" key="2">
    <source>
        <dbReference type="ARBA" id="ARBA00008814"/>
    </source>
</evidence>
<evidence type="ECO:0000259" key="9">
    <source>
        <dbReference type="PROSITE" id="PS50983"/>
    </source>
</evidence>
<keyword evidence="6" id="KW-0238">DNA-binding</keyword>
<evidence type="ECO:0000256" key="5">
    <source>
        <dbReference type="ARBA" id="ARBA00023015"/>
    </source>
</evidence>
<dbReference type="Gene3D" id="3.40.50.1980">
    <property type="entry name" value="Nitrogenase molybdenum iron protein domain"/>
    <property type="match status" value="2"/>
</dbReference>
<keyword evidence="11" id="KW-1185">Reference proteome</keyword>
<name>A0A6L8UTD6_9BACL</name>
<dbReference type="InterPro" id="IPR009057">
    <property type="entry name" value="Homeodomain-like_sf"/>
</dbReference>
<dbReference type="InterPro" id="IPR018062">
    <property type="entry name" value="HTH_AraC-typ_CS"/>
</dbReference>
<comment type="caution">
    <text evidence="10">The sequence shown here is derived from an EMBL/GenBank/DDBJ whole genome shotgun (WGS) entry which is preliminary data.</text>
</comment>
<dbReference type="SUPFAM" id="SSF46689">
    <property type="entry name" value="Homeodomain-like"/>
    <property type="match status" value="2"/>
</dbReference>
<evidence type="ECO:0000313" key="10">
    <source>
        <dbReference type="EMBL" id="MZQ80741.1"/>
    </source>
</evidence>
<dbReference type="SMART" id="SM00342">
    <property type="entry name" value="HTH_ARAC"/>
    <property type="match status" value="1"/>
</dbReference>
<evidence type="ECO:0000259" key="8">
    <source>
        <dbReference type="PROSITE" id="PS01124"/>
    </source>
</evidence>
<dbReference type="CDD" id="cd01146">
    <property type="entry name" value="FhuD"/>
    <property type="match status" value="1"/>
</dbReference>
<comment type="subcellular location">
    <subcellularLocation>
        <location evidence="1">Cell envelope</location>
    </subcellularLocation>
</comment>
<evidence type="ECO:0000256" key="7">
    <source>
        <dbReference type="ARBA" id="ARBA00023163"/>
    </source>
</evidence>
<evidence type="ECO:0000256" key="1">
    <source>
        <dbReference type="ARBA" id="ARBA00004196"/>
    </source>
</evidence>
<organism evidence="10 11">
    <name type="scientific">Paenibacillus silvestris</name>
    <dbReference type="NCBI Taxonomy" id="2606219"/>
    <lineage>
        <taxon>Bacteria</taxon>
        <taxon>Bacillati</taxon>
        <taxon>Bacillota</taxon>
        <taxon>Bacilli</taxon>
        <taxon>Bacillales</taxon>
        <taxon>Paenibacillaceae</taxon>
        <taxon>Paenibacillus</taxon>
    </lineage>
</organism>
<dbReference type="Proteomes" id="UP000481087">
    <property type="component" value="Unassembled WGS sequence"/>
</dbReference>
<feature type="domain" description="HTH araC/xylS-type" evidence="8">
    <location>
        <begin position="228"/>
        <end position="326"/>
    </location>
</feature>
<keyword evidence="4" id="KW-0732">Signal</keyword>
<dbReference type="PROSITE" id="PS00041">
    <property type="entry name" value="HTH_ARAC_FAMILY_1"/>
    <property type="match status" value="1"/>
</dbReference>
<dbReference type="PROSITE" id="PS50983">
    <property type="entry name" value="FE_B12_PBP"/>
    <property type="match status" value="1"/>
</dbReference>
<comment type="similarity">
    <text evidence="2">Belongs to the bacterial solute-binding protein 8 family.</text>
</comment>
<dbReference type="Pfam" id="PF01497">
    <property type="entry name" value="Peripla_BP_2"/>
    <property type="match status" value="1"/>
</dbReference>
<protein>
    <submittedName>
        <fullName evidence="10">Helix-turn-helix domain-containing protein</fullName>
    </submittedName>
</protein>
<accession>A0A6L8UTD6</accession>
<dbReference type="GO" id="GO:0043565">
    <property type="term" value="F:sequence-specific DNA binding"/>
    <property type="evidence" value="ECO:0007669"/>
    <property type="project" value="InterPro"/>
</dbReference>
<sequence length="720" mass="81474">MTLGAAFFFLDWRGMDIKGFLDKTIDIDYHYQYNKVSELVIIQQIPGGERELSFQEHILLWNHAALKVLDVRRTIMQPGESIHAYQLPASVFLYATRGKAQLLLDNSMYSADKCHVCHAGKGTFLDIVNVLETFEYFMVFYKAVLALPARKELLRLQEKSNPFKLQFGFMPQHSLSLFLQMEEMHQQWTQLGPLEKFHVKALFHQFVYEMLHQLQEQGREMTVPEPALQAIRYMQEHYAEQMTLQGLAELLDCNGRQLQRLFKAKVSMGPMEYLMQVRLGKAKSLLQHTDVPIAEIAEDVGYTDSYYFSRIFKKHVGVSPGRFREKSARADFRRHNPWVLSQLPIVPSKLQKYSGLSEDEYHYQEVGGGMSAVYPYSVPKSSIAIGFMLTLALLLSVCSGPAPISAQANGSAAYTKRTLVQSSAVVGKTAESNAVRAVHTTRTITHLKGELPLDTIPERIVVLDAQYTDQLLALGRQPVGSVIATSDVSEFPAYVSHQLSGIKLMGTKERPDLEAIQQAEPDLIICTEFQADRYDELAQIAPTLLLDRNADWRCTLHTFGQILDKEQEVPDVLAAYEHKIATLQTALASKLGRETVALIRPRDHQIRLHTTAHRTADILYSELGIQAPDFANDSEISSKWVSLEDLQQVDRLLVLTDDSNTELIGEYQKSEIWQGLRAVQANQVYSVNTTMWIGYYGPIAIDLILDEIAEAFLQENLLTV</sequence>
<keyword evidence="7" id="KW-0804">Transcription</keyword>
<evidence type="ECO:0000256" key="4">
    <source>
        <dbReference type="ARBA" id="ARBA00022729"/>
    </source>
</evidence>
<dbReference type="GO" id="GO:1901678">
    <property type="term" value="P:iron coordination entity transport"/>
    <property type="evidence" value="ECO:0007669"/>
    <property type="project" value="UniProtKB-ARBA"/>
</dbReference>
<dbReference type="PRINTS" id="PR00032">
    <property type="entry name" value="HTHARAC"/>
</dbReference>
<dbReference type="GO" id="GO:0003700">
    <property type="term" value="F:DNA-binding transcription factor activity"/>
    <property type="evidence" value="ECO:0007669"/>
    <property type="project" value="InterPro"/>
</dbReference>
<dbReference type="Pfam" id="PF12833">
    <property type="entry name" value="HTH_18"/>
    <property type="match status" value="1"/>
</dbReference>
<dbReference type="EMBL" id="WTUZ01000004">
    <property type="protein sequence ID" value="MZQ80741.1"/>
    <property type="molecule type" value="Genomic_DNA"/>
</dbReference>
<keyword evidence="5" id="KW-0805">Transcription regulation</keyword>
<dbReference type="InterPro" id="IPR002491">
    <property type="entry name" value="ABC_transptr_periplasmic_BD"/>
</dbReference>
<evidence type="ECO:0000256" key="3">
    <source>
        <dbReference type="ARBA" id="ARBA00022448"/>
    </source>
</evidence>
<dbReference type="AlphaFoldDB" id="A0A6L8UTD6"/>
<proteinExistence type="inferred from homology"/>
<gene>
    <name evidence="10" type="ORF">GQF01_01125</name>
</gene>
<evidence type="ECO:0000256" key="6">
    <source>
        <dbReference type="ARBA" id="ARBA00023125"/>
    </source>
</evidence>
<dbReference type="SUPFAM" id="SSF53807">
    <property type="entry name" value="Helical backbone' metal receptor"/>
    <property type="match status" value="1"/>
</dbReference>
<evidence type="ECO:0000313" key="11">
    <source>
        <dbReference type="Proteomes" id="UP000481087"/>
    </source>
</evidence>
<keyword evidence="3" id="KW-0813">Transport</keyword>
<reference evidence="10 11" key="1">
    <citation type="submission" date="2019-12" db="EMBL/GenBank/DDBJ databases">
        <title>Paenibacillus sp. nov. sp. isolated from soil.</title>
        <authorList>
            <person name="Kim J."/>
            <person name="Jeong S.E."/>
            <person name="Jung H.S."/>
            <person name="Jeon C.O."/>
        </authorList>
    </citation>
    <scope>NUCLEOTIDE SEQUENCE [LARGE SCALE GENOMIC DNA]</scope>
    <source>
        <strain evidence="10 11">5J-6</strain>
    </source>
</reference>
<dbReference type="PROSITE" id="PS01124">
    <property type="entry name" value="HTH_ARAC_FAMILY_2"/>
    <property type="match status" value="1"/>
</dbReference>
<dbReference type="GO" id="GO:0030288">
    <property type="term" value="C:outer membrane-bounded periplasmic space"/>
    <property type="evidence" value="ECO:0007669"/>
    <property type="project" value="TreeGrafter"/>
</dbReference>
<dbReference type="InterPro" id="IPR051313">
    <property type="entry name" value="Bact_iron-sidero_bind"/>
</dbReference>